<dbReference type="OrthoDB" id="2380651at2759"/>
<dbReference type="AlphaFoldDB" id="A0A9N9D0F6"/>
<reference evidence="1" key="1">
    <citation type="submission" date="2021-06" db="EMBL/GenBank/DDBJ databases">
        <authorList>
            <person name="Kallberg Y."/>
            <person name="Tangrot J."/>
            <person name="Rosling A."/>
        </authorList>
    </citation>
    <scope>NUCLEOTIDE SEQUENCE</scope>
    <source>
        <strain evidence="1">MA453B</strain>
    </source>
</reference>
<dbReference type="EMBL" id="CAJVPY010004548">
    <property type="protein sequence ID" value="CAG8622368.1"/>
    <property type="molecule type" value="Genomic_DNA"/>
</dbReference>
<sequence length="324" mass="37004">MSLRWVGVLIPNQRSGKNKTINLVKGNCRIAITKLPKSLEEEIVREKAKQILQNRYRFSEDQVNALFTILKNEKMEEETIGDMPQQILRDKLSIRDVRAEAYALALSAKNANAGSSRLTRLRRELRNLNASLEIIEVTKFPDITEDANKIQSVNRKKAEAKRIDYPDEFTLESVKEILDAYNIKTLPNCQALSDVMVMLCIRPAELKTLCITNAEVMGYAKNRGQPDISRKFRSMEKNQERAKKLLIWIQHAISSGRMGDPGAVYGAVAHEAKNMAHAYTIAGECLRHSSDNHTSPVQNYVVVNYRKRGVPYEQARRFHIYDQD</sequence>
<evidence type="ECO:0000313" key="1">
    <source>
        <dbReference type="EMBL" id="CAG8622368.1"/>
    </source>
</evidence>
<keyword evidence="2" id="KW-1185">Reference proteome</keyword>
<proteinExistence type="predicted"/>
<organism evidence="1 2">
    <name type="scientific">Dentiscutata erythropus</name>
    <dbReference type="NCBI Taxonomy" id="1348616"/>
    <lineage>
        <taxon>Eukaryota</taxon>
        <taxon>Fungi</taxon>
        <taxon>Fungi incertae sedis</taxon>
        <taxon>Mucoromycota</taxon>
        <taxon>Glomeromycotina</taxon>
        <taxon>Glomeromycetes</taxon>
        <taxon>Diversisporales</taxon>
        <taxon>Gigasporaceae</taxon>
        <taxon>Dentiscutata</taxon>
    </lineage>
</organism>
<gene>
    <name evidence="1" type="ORF">DERYTH_LOCUS8706</name>
</gene>
<accession>A0A9N9D0F6</accession>
<protein>
    <submittedName>
        <fullName evidence="1">25534_t:CDS:1</fullName>
    </submittedName>
</protein>
<name>A0A9N9D0F6_9GLOM</name>
<comment type="caution">
    <text evidence="1">The sequence shown here is derived from an EMBL/GenBank/DDBJ whole genome shotgun (WGS) entry which is preliminary data.</text>
</comment>
<dbReference type="Proteomes" id="UP000789405">
    <property type="component" value="Unassembled WGS sequence"/>
</dbReference>
<evidence type="ECO:0000313" key="2">
    <source>
        <dbReference type="Proteomes" id="UP000789405"/>
    </source>
</evidence>